<keyword evidence="4" id="KW-1003">Cell membrane</keyword>
<dbReference type="Gene3D" id="1.10.3720.10">
    <property type="entry name" value="MetI-like"/>
    <property type="match status" value="1"/>
</dbReference>
<evidence type="ECO:0000256" key="7">
    <source>
        <dbReference type="ARBA" id="ARBA00023136"/>
    </source>
</evidence>
<evidence type="ECO:0000256" key="6">
    <source>
        <dbReference type="ARBA" id="ARBA00022989"/>
    </source>
</evidence>
<dbReference type="CDD" id="cd06261">
    <property type="entry name" value="TM_PBP2"/>
    <property type="match status" value="1"/>
</dbReference>
<feature type="transmembrane region" description="Helical" evidence="9">
    <location>
        <begin position="198"/>
        <end position="215"/>
    </location>
</feature>
<keyword evidence="7 9" id="KW-0472">Membrane</keyword>
<organism evidence="11 12">
    <name type="scientific">Nitrobacter winogradskyi</name>
    <name type="common">Nitrobacter agilis</name>
    <dbReference type="NCBI Taxonomy" id="913"/>
    <lineage>
        <taxon>Bacteria</taxon>
        <taxon>Pseudomonadati</taxon>
        <taxon>Pseudomonadota</taxon>
        <taxon>Alphaproteobacteria</taxon>
        <taxon>Hyphomicrobiales</taxon>
        <taxon>Nitrobacteraceae</taxon>
        <taxon>Nitrobacter</taxon>
    </lineage>
</organism>
<keyword evidence="3 9" id="KW-0813">Transport</keyword>
<evidence type="ECO:0000256" key="9">
    <source>
        <dbReference type="RuleBase" id="RU363032"/>
    </source>
</evidence>
<evidence type="ECO:0000256" key="1">
    <source>
        <dbReference type="ARBA" id="ARBA00004651"/>
    </source>
</evidence>
<dbReference type="GO" id="GO:0042918">
    <property type="term" value="P:alkanesulfonate transmembrane transport"/>
    <property type="evidence" value="ECO:0007669"/>
    <property type="project" value="UniProtKB-ARBA"/>
</dbReference>
<evidence type="ECO:0000256" key="2">
    <source>
        <dbReference type="ARBA" id="ARBA00009306"/>
    </source>
</evidence>
<dbReference type="Proteomes" id="UP000318825">
    <property type="component" value="Unassembled WGS sequence"/>
</dbReference>
<dbReference type="GO" id="GO:0005886">
    <property type="term" value="C:plasma membrane"/>
    <property type="evidence" value="ECO:0007669"/>
    <property type="project" value="UniProtKB-SubCell"/>
</dbReference>
<dbReference type="PANTHER" id="PTHR30151:SF25">
    <property type="entry name" value="TAURINE TRANSPORT SYSTEM PERMEASE PROTEIN TAUC"/>
    <property type="match status" value="1"/>
</dbReference>
<sequence length="285" mass="30658">MSTSWPGDSLSGSAPPGPATFAARAGRKPWLTLPALTSSLLGIGGLIVLLLLWWLGTDVLASSQGFIRQFSPTTAIPELVTMLGQPDLLVHVLVSLRRVLIGLAFALLIGVPVGLAVGSYNRLNTATSPAFQFLRMISPLSWMPIAVMVFGVGDQPIYFMLAFAAVWPILLNTAEGVRRLQPSWLSLADSLAATRWETLWYVILPGVLGHVLTGLRLAVGIVWIVLVPCEMLGVSAGLGYFILDTRDRLAYSELMATVLMIGILGFLLDAGARMLYQAVTRSRTA</sequence>
<comment type="caution">
    <text evidence="11">The sequence shown here is derived from an EMBL/GenBank/DDBJ whole genome shotgun (WGS) entry which is preliminary data.</text>
</comment>
<feature type="transmembrane region" description="Helical" evidence="9">
    <location>
        <begin position="30"/>
        <end position="55"/>
    </location>
</feature>
<comment type="subcellular location">
    <subcellularLocation>
        <location evidence="1 9">Cell membrane</location>
        <topology evidence="1 9">Multi-pass membrane protein</topology>
    </subcellularLocation>
</comment>
<dbReference type="PANTHER" id="PTHR30151">
    <property type="entry name" value="ALKANE SULFONATE ABC TRANSPORTER-RELATED, MEMBRANE SUBUNIT"/>
    <property type="match status" value="1"/>
</dbReference>
<evidence type="ECO:0000256" key="5">
    <source>
        <dbReference type="ARBA" id="ARBA00022692"/>
    </source>
</evidence>
<feature type="transmembrane region" description="Helical" evidence="9">
    <location>
        <begin position="254"/>
        <end position="276"/>
    </location>
</feature>
<feature type="domain" description="ABC transmembrane type-1" evidence="10">
    <location>
        <begin position="92"/>
        <end position="272"/>
    </location>
</feature>
<comment type="similarity">
    <text evidence="2 9">Belongs to the binding-protein-dependent transport system permease family.</text>
</comment>
<evidence type="ECO:0000256" key="4">
    <source>
        <dbReference type="ARBA" id="ARBA00022475"/>
    </source>
</evidence>
<dbReference type="InterPro" id="IPR000515">
    <property type="entry name" value="MetI-like"/>
</dbReference>
<dbReference type="EMBL" id="BJNF01000018">
    <property type="protein sequence ID" value="GEC14869.1"/>
    <property type="molecule type" value="Genomic_DNA"/>
</dbReference>
<feature type="transmembrane region" description="Helical" evidence="9">
    <location>
        <begin position="99"/>
        <end position="121"/>
    </location>
</feature>
<evidence type="ECO:0000259" key="10">
    <source>
        <dbReference type="PROSITE" id="PS50928"/>
    </source>
</evidence>
<keyword evidence="5 9" id="KW-0812">Transmembrane</keyword>
<reference evidence="11 12" key="1">
    <citation type="submission" date="2019-06" db="EMBL/GenBank/DDBJ databases">
        <title>Whole genome shotgun sequence of Nitrobacter winogradskyi NBRC 14297.</title>
        <authorList>
            <person name="Hosoyama A."/>
            <person name="Uohara A."/>
            <person name="Ohji S."/>
            <person name="Ichikawa N."/>
        </authorList>
    </citation>
    <scope>NUCLEOTIDE SEQUENCE [LARGE SCALE GENOMIC DNA]</scope>
    <source>
        <strain evidence="11 12">NBRC 14297</strain>
    </source>
</reference>
<dbReference type="RefSeq" id="WP_244613630.1">
    <property type="nucleotide sequence ID" value="NZ_BJNF01000018.1"/>
</dbReference>
<evidence type="ECO:0000256" key="3">
    <source>
        <dbReference type="ARBA" id="ARBA00022448"/>
    </source>
</evidence>
<comment type="function">
    <text evidence="8">Probably part of an ABC transporter complex. Probably responsible for the translocation of the substrate across the membrane.</text>
</comment>
<dbReference type="FunFam" id="1.10.3720.10:FF:000003">
    <property type="entry name" value="Aliphatic sulfonate ABC transporter permease"/>
    <property type="match status" value="1"/>
</dbReference>
<dbReference type="AlphaFoldDB" id="A0A4Y3WAJ7"/>
<dbReference type="GO" id="GO:0010438">
    <property type="term" value="P:cellular response to sulfur starvation"/>
    <property type="evidence" value="ECO:0007669"/>
    <property type="project" value="TreeGrafter"/>
</dbReference>
<dbReference type="InterPro" id="IPR035906">
    <property type="entry name" value="MetI-like_sf"/>
</dbReference>
<protein>
    <submittedName>
        <fullName evidence="11">ABC transporter permease</fullName>
    </submittedName>
</protein>
<accession>A0A4Y3WAJ7</accession>
<feature type="transmembrane region" description="Helical" evidence="9">
    <location>
        <begin position="157"/>
        <end position="177"/>
    </location>
</feature>
<evidence type="ECO:0000313" key="12">
    <source>
        <dbReference type="Proteomes" id="UP000318825"/>
    </source>
</evidence>
<feature type="transmembrane region" description="Helical" evidence="9">
    <location>
        <begin position="133"/>
        <end position="151"/>
    </location>
</feature>
<dbReference type="SUPFAM" id="SSF161098">
    <property type="entry name" value="MetI-like"/>
    <property type="match status" value="1"/>
</dbReference>
<evidence type="ECO:0000256" key="8">
    <source>
        <dbReference type="ARBA" id="ARBA00056719"/>
    </source>
</evidence>
<dbReference type="PROSITE" id="PS50928">
    <property type="entry name" value="ABC_TM1"/>
    <property type="match status" value="1"/>
</dbReference>
<gene>
    <name evidence="11" type="ORF">NWI01_07610</name>
</gene>
<proteinExistence type="inferred from homology"/>
<feature type="transmembrane region" description="Helical" evidence="9">
    <location>
        <begin position="221"/>
        <end position="242"/>
    </location>
</feature>
<dbReference type="Pfam" id="PF00528">
    <property type="entry name" value="BPD_transp_1"/>
    <property type="match status" value="1"/>
</dbReference>
<name>A0A4Y3WAJ7_NITWI</name>
<evidence type="ECO:0000313" key="11">
    <source>
        <dbReference type="EMBL" id="GEC14869.1"/>
    </source>
</evidence>
<keyword evidence="6 9" id="KW-1133">Transmembrane helix</keyword>